<evidence type="ECO:0000313" key="2">
    <source>
        <dbReference type="EMBL" id="KAK2104490.1"/>
    </source>
</evidence>
<evidence type="ECO:0000256" key="1">
    <source>
        <dbReference type="SAM" id="MobiDB-lite"/>
    </source>
</evidence>
<accession>A0ABQ9V638</accession>
<sequence>MYGLAPIGYLSGAGLKVTESSWGKYNRGENDQLTCHIHSKAQAHTLKYTPESPATNTCIPIRCSLSEPEYYGLPLYQNELQLMEDGFLPKPRPGNLAEAGGASSDSGRAEDLMASSRKDKTQQAFLGICHLLYKASECGNANDLFMLSQTLAHPCFPEAKFPGGNDALGNTHGVQPLLTTSPGWGGCLLGMV</sequence>
<gene>
    <name evidence="2" type="ORF">P7K49_018346</name>
</gene>
<proteinExistence type="predicted"/>
<evidence type="ECO:0000313" key="3">
    <source>
        <dbReference type="Proteomes" id="UP001266305"/>
    </source>
</evidence>
<dbReference type="Proteomes" id="UP001266305">
    <property type="component" value="Unassembled WGS sequence"/>
</dbReference>
<comment type="caution">
    <text evidence="2">The sequence shown here is derived from an EMBL/GenBank/DDBJ whole genome shotgun (WGS) entry which is preliminary data.</text>
</comment>
<feature type="region of interest" description="Disordered" evidence="1">
    <location>
        <begin position="89"/>
        <end position="110"/>
    </location>
</feature>
<keyword evidence="3" id="KW-1185">Reference proteome</keyword>
<dbReference type="EMBL" id="JASSZA010000008">
    <property type="protein sequence ID" value="KAK2104490.1"/>
    <property type="molecule type" value="Genomic_DNA"/>
</dbReference>
<name>A0ABQ9V638_SAGOE</name>
<protein>
    <submittedName>
        <fullName evidence="2">Uncharacterized protein</fullName>
    </submittedName>
</protein>
<organism evidence="2 3">
    <name type="scientific">Saguinus oedipus</name>
    <name type="common">Cotton-top tamarin</name>
    <name type="synonym">Oedipomidas oedipus</name>
    <dbReference type="NCBI Taxonomy" id="9490"/>
    <lineage>
        <taxon>Eukaryota</taxon>
        <taxon>Metazoa</taxon>
        <taxon>Chordata</taxon>
        <taxon>Craniata</taxon>
        <taxon>Vertebrata</taxon>
        <taxon>Euteleostomi</taxon>
        <taxon>Mammalia</taxon>
        <taxon>Eutheria</taxon>
        <taxon>Euarchontoglires</taxon>
        <taxon>Primates</taxon>
        <taxon>Haplorrhini</taxon>
        <taxon>Platyrrhini</taxon>
        <taxon>Cebidae</taxon>
        <taxon>Callitrichinae</taxon>
        <taxon>Saguinus</taxon>
    </lineage>
</organism>
<reference evidence="2 3" key="1">
    <citation type="submission" date="2023-05" db="EMBL/GenBank/DDBJ databases">
        <title>B98-5 Cell Line De Novo Hybrid Assembly: An Optical Mapping Approach.</title>
        <authorList>
            <person name="Kananen K."/>
            <person name="Auerbach J.A."/>
            <person name="Kautto E."/>
            <person name="Blachly J.S."/>
        </authorList>
    </citation>
    <scope>NUCLEOTIDE SEQUENCE [LARGE SCALE GENOMIC DNA]</scope>
    <source>
        <strain evidence="2">B95-8</strain>
        <tissue evidence="2">Cell line</tissue>
    </source>
</reference>